<dbReference type="GO" id="GO:0005886">
    <property type="term" value="C:plasma membrane"/>
    <property type="evidence" value="ECO:0007669"/>
    <property type="project" value="UniProtKB-SubCell"/>
</dbReference>
<accession>A0A5J4KZG6</accession>
<evidence type="ECO:0000256" key="2">
    <source>
        <dbReference type="ARBA" id="ARBA00022475"/>
    </source>
</evidence>
<keyword evidence="2" id="KW-1003">Cell membrane</keyword>
<protein>
    <recommendedName>
        <fullName evidence="7">Polysaccharide chain length determinant N-terminal domain-containing protein</fullName>
    </recommendedName>
</protein>
<evidence type="ECO:0000256" key="3">
    <source>
        <dbReference type="ARBA" id="ARBA00022692"/>
    </source>
</evidence>
<evidence type="ECO:0000256" key="4">
    <source>
        <dbReference type="ARBA" id="ARBA00022989"/>
    </source>
</evidence>
<comment type="caution">
    <text evidence="8">The sequence shown here is derived from an EMBL/GenBank/DDBJ whole genome shotgun (WGS) entry which is preliminary data.</text>
</comment>
<dbReference type="InterPro" id="IPR003856">
    <property type="entry name" value="LPS_length_determ_N"/>
</dbReference>
<dbReference type="Pfam" id="PF02706">
    <property type="entry name" value="Wzz"/>
    <property type="match status" value="1"/>
</dbReference>
<keyword evidence="4 6" id="KW-1133">Transmembrane helix</keyword>
<sequence length="61" mass="6984">MTDKEAYSDEIDLYELILVFKKRIRYIVSVFVLGVVIAALINFFMPNIYKARPGLISSVSI</sequence>
<evidence type="ECO:0000256" key="5">
    <source>
        <dbReference type="ARBA" id="ARBA00023136"/>
    </source>
</evidence>
<dbReference type="EMBL" id="BLAB01000001">
    <property type="protein sequence ID" value="GER94644.1"/>
    <property type="molecule type" value="Genomic_DNA"/>
</dbReference>
<proteinExistence type="predicted"/>
<organism evidence="8">
    <name type="scientific">hot springs metagenome</name>
    <dbReference type="NCBI Taxonomy" id="433727"/>
    <lineage>
        <taxon>unclassified sequences</taxon>
        <taxon>metagenomes</taxon>
        <taxon>ecological metagenomes</taxon>
    </lineage>
</organism>
<feature type="transmembrane region" description="Helical" evidence="6">
    <location>
        <begin position="24"/>
        <end position="45"/>
    </location>
</feature>
<dbReference type="AlphaFoldDB" id="A0A5J4KZG6"/>
<feature type="domain" description="Polysaccharide chain length determinant N-terminal" evidence="7">
    <location>
        <begin position="9"/>
        <end position="52"/>
    </location>
</feature>
<evidence type="ECO:0000256" key="1">
    <source>
        <dbReference type="ARBA" id="ARBA00004651"/>
    </source>
</evidence>
<keyword evidence="5 6" id="KW-0472">Membrane</keyword>
<comment type="subcellular location">
    <subcellularLocation>
        <location evidence="1">Cell membrane</location>
        <topology evidence="1">Multi-pass membrane protein</topology>
    </subcellularLocation>
</comment>
<evidence type="ECO:0000256" key="6">
    <source>
        <dbReference type="SAM" id="Phobius"/>
    </source>
</evidence>
<name>A0A5J4KZG6_9ZZZZ</name>
<evidence type="ECO:0000259" key="7">
    <source>
        <dbReference type="Pfam" id="PF02706"/>
    </source>
</evidence>
<gene>
    <name evidence="8" type="ORF">A45J_2408</name>
</gene>
<reference evidence="8" key="1">
    <citation type="submission" date="2019-10" db="EMBL/GenBank/DDBJ databases">
        <title>Metagenomic sequencing of thiosulfate-disproportionating enrichment culture.</title>
        <authorList>
            <person name="Umezawa K."/>
            <person name="Kojima H."/>
            <person name="Fukui M."/>
        </authorList>
    </citation>
    <scope>NUCLEOTIDE SEQUENCE</scope>
    <source>
        <strain evidence="8">45J</strain>
    </source>
</reference>
<evidence type="ECO:0000313" key="8">
    <source>
        <dbReference type="EMBL" id="GER94644.1"/>
    </source>
</evidence>
<keyword evidence="3 6" id="KW-0812">Transmembrane</keyword>